<dbReference type="WBParaSite" id="RSKR_0001122300.1">
    <property type="protein sequence ID" value="RSKR_0001122300.1"/>
    <property type="gene ID" value="RSKR_0001122300"/>
</dbReference>
<sequence length="589" mass="67423">MGKISNANHKDMDECIRNSFSRFRIATGLISNRKIQKRTTLKKPPTGNNSSNIEEAGGSMSSLNISSPTTTFFDIGGYKPNIKRIKDGLDQIDEFTKMVKERSELEIRYSKALQMWNSRWSGYVDKEVSEGTIKKGFSAILDESKELIKVHSNIHDRINGEVVNTVALYRKDNHTTKAFGGIKEVSEIDKSFKKAEVDWKKMYEKEESAKKTYHNACKAERSASQALQTNLADTSLSQDTNDKARERLVKCQDDVKKYEVLYKKALKVTSDYRKIYFDTKAFVFEKCQSEELKRMRFLNEMFSCLSNIYIDLSSPSRLNQLHRKLESDFNSNTDDIFNVDLSSWSKLYGPECPHTWPTFEHYSPEIRQISTRKDNQNENAGVVLIKQSLKEDVEVKGRNISGLNNPKLFEKRHSSNNVSATHNNEGVSLRSMENNLSTEQRSRMCISEFPLNGNIQNKVDSKSKKINSTLSSAQSTLQTTSQHVLSSPFKDPFPMITPNRGDQIKKEKQNEANDPDRESNLESVSMQDIHFNYEARALYDYQPLEDDELMLKKGEVLTVMSEPDQLGWCYGEKNGQQGLFPATYISKMI</sequence>
<evidence type="ECO:0000313" key="2">
    <source>
        <dbReference type="WBParaSite" id="RSKR_0001122300.1"/>
    </source>
</evidence>
<protein>
    <submittedName>
        <fullName evidence="2">F-BAR domain-containing protein</fullName>
    </submittedName>
</protein>
<evidence type="ECO:0000313" key="1">
    <source>
        <dbReference type="Proteomes" id="UP000095286"/>
    </source>
</evidence>
<reference evidence="2" key="1">
    <citation type="submission" date="2016-11" db="UniProtKB">
        <authorList>
            <consortium name="WormBaseParasite"/>
        </authorList>
    </citation>
    <scope>IDENTIFICATION</scope>
    <source>
        <strain evidence="2">KR3021</strain>
    </source>
</reference>
<proteinExistence type="predicted"/>
<organism evidence="1 2">
    <name type="scientific">Rhabditophanes sp. KR3021</name>
    <dbReference type="NCBI Taxonomy" id="114890"/>
    <lineage>
        <taxon>Eukaryota</taxon>
        <taxon>Metazoa</taxon>
        <taxon>Ecdysozoa</taxon>
        <taxon>Nematoda</taxon>
        <taxon>Chromadorea</taxon>
        <taxon>Rhabditida</taxon>
        <taxon>Tylenchina</taxon>
        <taxon>Panagrolaimomorpha</taxon>
        <taxon>Strongyloidoidea</taxon>
        <taxon>Alloionematidae</taxon>
        <taxon>Rhabditophanes</taxon>
    </lineage>
</organism>
<dbReference type="Proteomes" id="UP000095286">
    <property type="component" value="Unplaced"/>
</dbReference>
<accession>A0AC35UI38</accession>
<name>A0AC35UI38_9BILA</name>